<feature type="region of interest" description="Disordered" evidence="1">
    <location>
        <begin position="251"/>
        <end position="278"/>
    </location>
</feature>
<feature type="region of interest" description="Disordered" evidence="1">
    <location>
        <begin position="160"/>
        <end position="189"/>
    </location>
</feature>
<protein>
    <submittedName>
        <fullName evidence="2">Uncharacterized protein</fullName>
    </submittedName>
</protein>
<organism evidence="2 3">
    <name type="scientific">Botryosphaeria dothidea</name>
    <dbReference type="NCBI Taxonomy" id="55169"/>
    <lineage>
        <taxon>Eukaryota</taxon>
        <taxon>Fungi</taxon>
        <taxon>Dikarya</taxon>
        <taxon>Ascomycota</taxon>
        <taxon>Pezizomycotina</taxon>
        <taxon>Dothideomycetes</taxon>
        <taxon>Dothideomycetes incertae sedis</taxon>
        <taxon>Botryosphaeriales</taxon>
        <taxon>Botryosphaeriaceae</taxon>
        <taxon>Botryosphaeria</taxon>
    </lineage>
</organism>
<keyword evidence="3" id="KW-1185">Reference proteome</keyword>
<reference evidence="2" key="1">
    <citation type="submission" date="2020-04" db="EMBL/GenBank/DDBJ databases">
        <title>Genome Assembly and Annotation of Botryosphaeria dothidea sdau 11-99, a Latent Pathogen of Apple Fruit Ring Rot in China.</title>
        <authorList>
            <person name="Yu C."/>
            <person name="Diao Y."/>
            <person name="Lu Q."/>
            <person name="Zhao J."/>
            <person name="Cui S."/>
            <person name="Peng C."/>
            <person name="He B."/>
            <person name="Liu H."/>
        </authorList>
    </citation>
    <scope>NUCLEOTIDE SEQUENCE [LARGE SCALE GENOMIC DNA]</scope>
    <source>
        <strain evidence="2">Sdau11-99</strain>
    </source>
</reference>
<accession>A0A8H4IQ96</accession>
<evidence type="ECO:0000313" key="2">
    <source>
        <dbReference type="EMBL" id="KAF4305481.1"/>
    </source>
</evidence>
<dbReference type="OrthoDB" id="3943917at2759"/>
<proteinExistence type="predicted"/>
<dbReference type="AlphaFoldDB" id="A0A8H4IQ96"/>
<dbReference type="EMBL" id="WWBZ02000040">
    <property type="protein sequence ID" value="KAF4305481.1"/>
    <property type="molecule type" value="Genomic_DNA"/>
</dbReference>
<dbReference type="Proteomes" id="UP000572817">
    <property type="component" value="Unassembled WGS sequence"/>
</dbReference>
<name>A0A8H4IQ96_9PEZI</name>
<evidence type="ECO:0000256" key="1">
    <source>
        <dbReference type="SAM" id="MobiDB-lite"/>
    </source>
</evidence>
<feature type="compositionally biased region" description="Basic and acidic residues" evidence="1">
    <location>
        <begin position="174"/>
        <end position="185"/>
    </location>
</feature>
<comment type="caution">
    <text evidence="2">The sequence shown here is derived from an EMBL/GenBank/DDBJ whole genome shotgun (WGS) entry which is preliminary data.</text>
</comment>
<feature type="compositionally biased region" description="Polar residues" evidence="1">
    <location>
        <begin position="160"/>
        <end position="170"/>
    </location>
</feature>
<evidence type="ECO:0000313" key="3">
    <source>
        <dbReference type="Proteomes" id="UP000572817"/>
    </source>
</evidence>
<gene>
    <name evidence="2" type="ORF">GTA08_BOTSDO06722</name>
</gene>
<sequence length="363" mass="40434">MGGFNHTASCFVHLGFNWATALSISRHYSIKLYGITEGLYNFSYAQIANRAVADPVTQNDEAWDNCMRILGINSSLRTAVLDPAYADIRHTASCKTWLLHALEARFHHLRELCGNDQQQQPAPPTTPAQSGLRDHQILYHAAPAHLISTLYSPRTASLARNNSIPPTTRSVHFHTGDYGHSRDSDGSQACASFTPQRALAQRHSRFLQRLGPGTRVYVLHVAVPDTTLTQLTTADLDDDVGAWKRLACLSKRGEAPEPTGSKKRRRPNDDGEEAEDDEDFCERVWDKDVLCGPVVSARRFDLRSLAMDWRGLEDEEDVVWVEESSGEPLVRATQTVFQTARARGLVEEACRGKVWAEEVTGNP</sequence>